<feature type="domain" description="Sulfatase N-terminal" evidence="4">
    <location>
        <begin position="8"/>
        <end position="366"/>
    </location>
</feature>
<accession>A0A1H0KR37</accession>
<organism evidence="5 6">
    <name type="scientific">Aureimonas jatrophae</name>
    <dbReference type="NCBI Taxonomy" id="1166073"/>
    <lineage>
        <taxon>Bacteria</taxon>
        <taxon>Pseudomonadati</taxon>
        <taxon>Pseudomonadota</taxon>
        <taxon>Alphaproteobacteria</taxon>
        <taxon>Hyphomicrobiales</taxon>
        <taxon>Aurantimonadaceae</taxon>
        <taxon>Aureimonas</taxon>
    </lineage>
</organism>
<evidence type="ECO:0000256" key="1">
    <source>
        <dbReference type="ARBA" id="ARBA00008779"/>
    </source>
</evidence>
<dbReference type="PANTHER" id="PTHR45953:SF1">
    <property type="entry name" value="IDURONATE 2-SULFATASE"/>
    <property type="match status" value="1"/>
</dbReference>
<dbReference type="SUPFAM" id="SSF53649">
    <property type="entry name" value="Alkaline phosphatase-like"/>
    <property type="match status" value="1"/>
</dbReference>
<keyword evidence="6" id="KW-1185">Reference proteome</keyword>
<dbReference type="GO" id="GO:0005737">
    <property type="term" value="C:cytoplasm"/>
    <property type="evidence" value="ECO:0007669"/>
    <property type="project" value="TreeGrafter"/>
</dbReference>
<evidence type="ECO:0000259" key="4">
    <source>
        <dbReference type="Pfam" id="PF00884"/>
    </source>
</evidence>
<dbReference type="RefSeq" id="WP_090675575.1">
    <property type="nucleotide sequence ID" value="NZ_FNIT01000008.1"/>
</dbReference>
<dbReference type="GO" id="GO:0046872">
    <property type="term" value="F:metal ion binding"/>
    <property type="evidence" value="ECO:0007669"/>
    <property type="project" value="UniProtKB-KW"/>
</dbReference>
<evidence type="ECO:0000313" key="5">
    <source>
        <dbReference type="EMBL" id="SDO58444.1"/>
    </source>
</evidence>
<dbReference type="PANTHER" id="PTHR45953">
    <property type="entry name" value="IDURONATE 2-SULFATASE"/>
    <property type="match status" value="1"/>
</dbReference>
<dbReference type="InterPro" id="IPR017850">
    <property type="entry name" value="Alkaline_phosphatase_core_sf"/>
</dbReference>
<dbReference type="Proteomes" id="UP000198793">
    <property type="component" value="Unassembled WGS sequence"/>
</dbReference>
<dbReference type="EMBL" id="FNIT01000008">
    <property type="protein sequence ID" value="SDO58444.1"/>
    <property type="molecule type" value="Genomic_DNA"/>
</dbReference>
<gene>
    <name evidence="5" type="ORF">SAMN05192530_108106</name>
</gene>
<name>A0A1H0KR37_9HYPH</name>
<evidence type="ECO:0000313" key="6">
    <source>
        <dbReference type="Proteomes" id="UP000198793"/>
    </source>
</evidence>
<dbReference type="STRING" id="1166073.SAMN05192530_108106"/>
<dbReference type="Gene3D" id="3.40.720.10">
    <property type="entry name" value="Alkaline Phosphatase, subunit A"/>
    <property type="match status" value="1"/>
</dbReference>
<dbReference type="PROSITE" id="PS00523">
    <property type="entry name" value="SULFATASE_1"/>
    <property type="match status" value="1"/>
</dbReference>
<dbReference type="OrthoDB" id="9795675at2"/>
<dbReference type="GO" id="GO:0008484">
    <property type="term" value="F:sulfuric ester hydrolase activity"/>
    <property type="evidence" value="ECO:0007669"/>
    <property type="project" value="TreeGrafter"/>
</dbReference>
<reference evidence="5 6" key="1">
    <citation type="submission" date="2016-10" db="EMBL/GenBank/DDBJ databases">
        <authorList>
            <person name="de Groot N.N."/>
        </authorList>
    </citation>
    <scope>NUCLEOTIDE SEQUENCE [LARGE SCALE GENOMIC DNA]</scope>
    <source>
        <strain evidence="6">L7-484,KACC 16230,DSM 25025</strain>
    </source>
</reference>
<sequence length="500" mass="56537">MPESARRPNILFVITDQQRHDTIGAAGFDYMHTPVLDRLAREGVCFSHMFCTSPSCAPSRASLFTGLYPHTTGVYRNDESWTHTWVQQLSEAGYRCVNVGKMHTSPFEDAFGFHERHVVENKDRATERLPFYLDNWDKAFFARGVEKPSRVTYRRREDYATSLGAFTWEGPPDLHSDVFVPATAEMWLDRYAGAEPFFLQVGIPGPHPPYDPTPEHLALYRDRDLPLPVVDPAEIAAQPAALRKLREQHMAVDHDAVVHLPDPTPDQLRRQREHYFANVSMIDEQMGRLLAALERRGVLEDTVVIFTSDHGDCLNDHGHSQKWTMYEESVRVPAIVWGPGRIRSAGVLDDLVSLFDLGPTVLELAGLEVPRWMEARSLLPLMADGADTPATGRAQVFSEHAGDRILSGTEFMTMIRDRRWKLVHFVDSEEGQLFDLEADPGERDNLWNAPDHAATRATLIDAIMRWRIRSDLVTQGWRDAIGIGAGPSRTPRNAGRQRGD</sequence>
<dbReference type="Pfam" id="PF00884">
    <property type="entry name" value="Sulfatase"/>
    <property type="match status" value="1"/>
</dbReference>
<protein>
    <submittedName>
        <fullName evidence="5">Choline-sulfatase</fullName>
    </submittedName>
</protein>
<dbReference type="InterPro" id="IPR000917">
    <property type="entry name" value="Sulfatase_N"/>
</dbReference>
<keyword evidence="3" id="KW-0378">Hydrolase</keyword>
<dbReference type="InterPro" id="IPR024607">
    <property type="entry name" value="Sulfatase_CS"/>
</dbReference>
<comment type="similarity">
    <text evidence="1">Belongs to the sulfatase family.</text>
</comment>
<keyword evidence="2" id="KW-0479">Metal-binding</keyword>
<proteinExistence type="inferred from homology"/>
<evidence type="ECO:0000256" key="3">
    <source>
        <dbReference type="ARBA" id="ARBA00022801"/>
    </source>
</evidence>
<dbReference type="AlphaFoldDB" id="A0A1H0KR37"/>
<evidence type="ECO:0000256" key="2">
    <source>
        <dbReference type="ARBA" id="ARBA00022723"/>
    </source>
</evidence>